<keyword evidence="3" id="KW-1185">Reference proteome</keyword>
<reference evidence="2" key="1">
    <citation type="submission" date="2022-05" db="EMBL/GenBank/DDBJ databases">
        <authorList>
            <person name="Sun X."/>
        </authorList>
    </citation>
    <scope>NUCLEOTIDE SEQUENCE</scope>
    <source>
        <strain evidence="2">Ai-910</strain>
    </source>
</reference>
<dbReference type="RefSeq" id="WP_250724171.1">
    <property type="nucleotide sequence ID" value="NZ_CP098400.1"/>
</dbReference>
<name>A0A9J6ZR26_9BACT</name>
<accession>A0A9J6ZR26</accession>
<evidence type="ECO:0000313" key="3">
    <source>
        <dbReference type="Proteomes" id="UP001056426"/>
    </source>
</evidence>
<proteinExistence type="predicted"/>
<feature type="region of interest" description="Disordered" evidence="1">
    <location>
        <begin position="32"/>
        <end position="86"/>
    </location>
</feature>
<feature type="compositionally biased region" description="Polar residues" evidence="1">
    <location>
        <begin position="62"/>
        <end position="86"/>
    </location>
</feature>
<sequence>MIFNGPHITKKTYTIPKIEEVEIDAAITILMVTTPPGEPDPDDPEVPYIPDGDGGGRYEMSKSPNYGSSTYSSQSGPFGDTSRPQY</sequence>
<reference evidence="2" key="2">
    <citation type="submission" date="2022-06" db="EMBL/GenBank/DDBJ databases">
        <title>Xiashengella guii gen. nov. sp. nov., a bacterium isolated form anaerobic digestion tank.</title>
        <authorList>
            <person name="Huang H."/>
        </authorList>
    </citation>
    <scope>NUCLEOTIDE SEQUENCE</scope>
    <source>
        <strain evidence="2">Ai-910</strain>
    </source>
</reference>
<evidence type="ECO:0000256" key="1">
    <source>
        <dbReference type="SAM" id="MobiDB-lite"/>
    </source>
</evidence>
<evidence type="ECO:0000313" key="2">
    <source>
        <dbReference type="EMBL" id="URW80059.1"/>
    </source>
</evidence>
<gene>
    <name evidence="2" type="ORF">M9189_01625</name>
</gene>
<dbReference type="AlphaFoldDB" id="A0A9J6ZR26"/>
<protein>
    <submittedName>
        <fullName evidence="2">Uncharacterized protein</fullName>
    </submittedName>
</protein>
<organism evidence="2 3">
    <name type="scientific">Xiashengella succiniciproducens</name>
    <dbReference type="NCBI Taxonomy" id="2949635"/>
    <lineage>
        <taxon>Bacteria</taxon>
        <taxon>Pseudomonadati</taxon>
        <taxon>Bacteroidota</taxon>
        <taxon>Bacteroidia</taxon>
        <taxon>Marinilabiliales</taxon>
        <taxon>Marinilabiliaceae</taxon>
        <taxon>Xiashengella</taxon>
    </lineage>
</organism>
<dbReference type="KEGG" id="alkq:M9189_01625"/>
<dbReference type="EMBL" id="CP098400">
    <property type="protein sequence ID" value="URW80059.1"/>
    <property type="molecule type" value="Genomic_DNA"/>
</dbReference>
<dbReference type="Proteomes" id="UP001056426">
    <property type="component" value="Chromosome"/>
</dbReference>